<dbReference type="EMBL" id="FN596247">
    <property type="protein sequence ID" value="CCB57849.1"/>
    <property type="molecule type" value="Genomic_DNA"/>
</dbReference>
<organism evidence="1 2">
    <name type="scientific">Vitis vinifera</name>
    <name type="common">Grape</name>
    <dbReference type="NCBI Taxonomy" id="29760"/>
    <lineage>
        <taxon>Eukaryota</taxon>
        <taxon>Viridiplantae</taxon>
        <taxon>Streptophyta</taxon>
        <taxon>Embryophyta</taxon>
        <taxon>Tracheophyta</taxon>
        <taxon>Spermatophyta</taxon>
        <taxon>Magnoliopsida</taxon>
        <taxon>eudicotyledons</taxon>
        <taxon>Gunneridae</taxon>
        <taxon>Pentapetalae</taxon>
        <taxon>rosids</taxon>
        <taxon>Vitales</taxon>
        <taxon>Vitaceae</taxon>
        <taxon>Viteae</taxon>
        <taxon>Vitis</taxon>
    </lineage>
</organism>
<gene>
    <name evidence="1" type="ordered locus">VIT_02s0012g02280</name>
</gene>
<reference evidence="2" key="1">
    <citation type="journal article" date="2007" name="Nature">
        <title>The grapevine genome sequence suggests ancestral hexaploidization in major angiosperm phyla.</title>
        <authorList>
            <consortium name="The French-Italian Public Consortium for Grapevine Genome Characterization."/>
            <person name="Jaillon O."/>
            <person name="Aury J.-M."/>
            <person name="Noel B."/>
            <person name="Policriti A."/>
            <person name="Clepet C."/>
            <person name="Casagrande A."/>
            <person name="Choisne N."/>
            <person name="Aubourg S."/>
            <person name="Vitulo N."/>
            <person name="Jubin C."/>
            <person name="Vezzi A."/>
            <person name="Legeai F."/>
            <person name="Hugueney P."/>
            <person name="Dasilva C."/>
            <person name="Horner D."/>
            <person name="Mica E."/>
            <person name="Jublot D."/>
            <person name="Poulain J."/>
            <person name="Bruyere C."/>
            <person name="Billault A."/>
            <person name="Segurens B."/>
            <person name="Gouyvenoux M."/>
            <person name="Ugarte E."/>
            <person name="Cattonaro F."/>
            <person name="Anthouard V."/>
            <person name="Vico V."/>
            <person name="Del Fabbro C."/>
            <person name="Alaux M."/>
            <person name="Di Gaspero G."/>
            <person name="Dumas V."/>
            <person name="Felice N."/>
            <person name="Paillard S."/>
            <person name="Juman I."/>
            <person name="Moroldo M."/>
            <person name="Scalabrin S."/>
            <person name="Canaguier A."/>
            <person name="Le Clainche I."/>
            <person name="Malacrida G."/>
            <person name="Durand E."/>
            <person name="Pesole G."/>
            <person name="Laucou V."/>
            <person name="Chatelet P."/>
            <person name="Merdinoglu D."/>
            <person name="Delledonne M."/>
            <person name="Pezzotti M."/>
            <person name="Lecharny A."/>
            <person name="Scarpelli C."/>
            <person name="Artiguenave F."/>
            <person name="Pe M.E."/>
            <person name="Valle G."/>
            <person name="Morgante M."/>
            <person name="Caboche M."/>
            <person name="Adam-Blondon A.-F."/>
            <person name="Weissenbach J."/>
            <person name="Quetier F."/>
            <person name="Wincker P."/>
        </authorList>
    </citation>
    <scope>NUCLEOTIDE SEQUENCE [LARGE SCALE GENOMIC DNA]</scope>
    <source>
        <strain evidence="2">cv. Pinot noir / PN40024</strain>
    </source>
</reference>
<dbReference type="PaxDb" id="29760-VIT_02s0012g02280.t01"/>
<evidence type="ECO:0000313" key="2">
    <source>
        <dbReference type="Proteomes" id="UP000009183"/>
    </source>
</evidence>
<dbReference type="HOGENOM" id="CLU_3192415_0_0_1"/>
<dbReference type="Proteomes" id="UP000009183">
    <property type="component" value="Chromosome 2"/>
</dbReference>
<accession>F6HT39</accession>
<dbReference type="InParanoid" id="F6HT39"/>
<protein>
    <submittedName>
        <fullName evidence="1">Uncharacterized protein</fullName>
    </submittedName>
</protein>
<dbReference type="AlphaFoldDB" id="F6HT39"/>
<proteinExistence type="predicted"/>
<evidence type="ECO:0000313" key="1">
    <source>
        <dbReference type="EMBL" id="CCB57849.1"/>
    </source>
</evidence>
<dbReference type="STRING" id="29760.F6HT39"/>
<name>F6HT39_VITVI</name>
<keyword evidence="2" id="KW-1185">Reference proteome</keyword>
<sequence>MQQEGRNPKGILKCGVSLEGLFKSGVSLEKCKGCLKLKIQEGGLEP</sequence>